<dbReference type="InterPro" id="IPR050300">
    <property type="entry name" value="GDXG_lipolytic_enzyme"/>
</dbReference>
<dbReference type="Proteomes" id="UP000051295">
    <property type="component" value="Unassembled WGS sequence"/>
</dbReference>
<dbReference type="PANTHER" id="PTHR48081:SF33">
    <property type="entry name" value="KYNURENINE FORMAMIDASE"/>
    <property type="match status" value="1"/>
</dbReference>
<sequence length="262" mass="28701">MKLDDAYANVPNIPGGEDYPPRWAAEAAAFREARAPGRDELGVPYGDTPRQAYDIFRPEAAPEGTLIFVHGGYWLRFDRSYWSHFATGALARGWSVAMPSYDLCPDVRIADITHQIARAIQTIAGTTDGPVALAGHSAGGHLVSRMAEPGLLPDNVTDRITTITPISPVSDLRPLLQTSMNDQFQLTETSAAAESPALMTDRLGIPTRIWVGAEERPVFLDQARWQADAWSCPLRIDTGRHHFDIIDALKDPDSPLMTDILG</sequence>
<keyword evidence="1" id="KW-0378">Hydrolase</keyword>
<dbReference type="STRING" id="1641875.XM53_06265"/>
<evidence type="ECO:0000256" key="1">
    <source>
        <dbReference type="ARBA" id="ARBA00022801"/>
    </source>
</evidence>
<dbReference type="Pfam" id="PF12697">
    <property type="entry name" value="Abhydrolase_6"/>
    <property type="match status" value="1"/>
</dbReference>
<keyword evidence="4" id="KW-1185">Reference proteome</keyword>
<dbReference type="Gene3D" id="3.40.50.1820">
    <property type="entry name" value="alpha/beta hydrolase"/>
    <property type="match status" value="1"/>
</dbReference>
<dbReference type="GO" id="GO:0016787">
    <property type="term" value="F:hydrolase activity"/>
    <property type="evidence" value="ECO:0007669"/>
    <property type="project" value="UniProtKB-KW"/>
</dbReference>
<comment type="caution">
    <text evidence="3">The sequence shown here is derived from an EMBL/GenBank/DDBJ whole genome shotgun (WGS) entry which is preliminary data.</text>
</comment>
<dbReference type="InterPro" id="IPR000073">
    <property type="entry name" value="AB_hydrolase_1"/>
</dbReference>
<proteinExistence type="predicted"/>
<dbReference type="PATRIC" id="fig|1641875.4.peg.3617"/>
<feature type="domain" description="AB hydrolase-1" evidence="2">
    <location>
        <begin position="66"/>
        <end position="228"/>
    </location>
</feature>
<dbReference type="PANTHER" id="PTHR48081">
    <property type="entry name" value="AB HYDROLASE SUPERFAMILY PROTEIN C4A8.06C"/>
    <property type="match status" value="1"/>
</dbReference>
<organism evidence="3 4">
    <name type="scientific">Roseovarius atlanticus</name>
    <dbReference type="NCBI Taxonomy" id="1641875"/>
    <lineage>
        <taxon>Bacteria</taxon>
        <taxon>Pseudomonadati</taxon>
        <taxon>Pseudomonadota</taxon>
        <taxon>Alphaproteobacteria</taxon>
        <taxon>Rhodobacterales</taxon>
        <taxon>Roseobacteraceae</taxon>
        <taxon>Roseovarius</taxon>
    </lineage>
</organism>
<evidence type="ECO:0000313" key="3">
    <source>
        <dbReference type="EMBL" id="KRS13464.1"/>
    </source>
</evidence>
<gene>
    <name evidence="3" type="ORF">XM53_06265</name>
</gene>
<dbReference type="OrthoDB" id="9771666at2"/>
<protein>
    <submittedName>
        <fullName evidence="3">Esterase</fullName>
    </submittedName>
</protein>
<reference evidence="3 4" key="1">
    <citation type="submission" date="2015-04" db="EMBL/GenBank/DDBJ databases">
        <title>The draft genome sequence of Roseovarius sp.R12b.</title>
        <authorList>
            <person name="Li G."/>
            <person name="Lai Q."/>
            <person name="Shao Z."/>
            <person name="Yan P."/>
        </authorList>
    </citation>
    <scope>NUCLEOTIDE SEQUENCE [LARGE SCALE GENOMIC DNA]</scope>
    <source>
        <strain evidence="3 4">R12B</strain>
    </source>
</reference>
<accession>A0A0T5NX04</accession>
<dbReference type="RefSeq" id="WP_057791436.1">
    <property type="nucleotide sequence ID" value="NZ_LAXJ01000005.1"/>
</dbReference>
<dbReference type="EMBL" id="LAXJ01000005">
    <property type="protein sequence ID" value="KRS13464.1"/>
    <property type="molecule type" value="Genomic_DNA"/>
</dbReference>
<evidence type="ECO:0000313" key="4">
    <source>
        <dbReference type="Proteomes" id="UP000051295"/>
    </source>
</evidence>
<name>A0A0T5NX04_9RHOB</name>
<dbReference type="AlphaFoldDB" id="A0A0T5NX04"/>
<evidence type="ECO:0000259" key="2">
    <source>
        <dbReference type="Pfam" id="PF12697"/>
    </source>
</evidence>
<dbReference type="SUPFAM" id="SSF53474">
    <property type="entry name" value="alpha/beta-Hydrolases"/>
    <property type="match status" value="1"/>
</dbReference>
<dbReference type="InterPro" id="IPR029058">
    <property type="entry name" value="AB_hydrolase_fold"/>
</dbReference>